<accession>U5X2H5</accession>
<gene>
    <name evidence="1" type="ORF">MKAN_22450</name>
</gene>
<reference evidence="1 2" key="1">
    <citation type="submission" date="2013-10" db="EMBL/GenBank/DDBJ databases">
        <title>Genome sequence of Mycobacterium kansasii.</title>
        <authorList>
            <consortium name="McGill University Mycobacterium genome consortium"/>
            <person name="Veyrier F.J."/>
            <person name="Behr M.A."/>
        </authorList>
    </citation>
    <scope>NUCLEOTIDE SEQUENCE [LARGE SCALE GENOMIC DNA]</scope>
    <source>
        <strain evidence="1 2">ATCC 12478</strain>
    </source>
</reference>
<sequence length="40" mass="4666">MLRYAQLVIPMFMTYLQRKIRMEEETHHHSPAAAPSLPIG</sequence>
<evidence type="ECO:0000313" key="1">
    <source>
        <dbReference type="EMBL" id="AGZ54401.1"/>
    </source>
</evidence>
<evidence type="ECO:0000313" key="2">
    <source>
        <dbReference type="Proteomes" id="UP000017786"/>
    </source>
</evidence>
<proteinExistence type="predicted"/>
<name>U5X2H5_MYCKA</name>
<dbReference type="HOGENOM" id="CLU_3292717_0_0_11"/>
<organism evidence="1 2">
    <name type="scientific">Mycobacterium kansasii ATCC 12478</name>
    <dbReference type="NCBI Taxonomy" id="557599"/>
    <lineage>
        <taxon>Bacteria</taxon>
        <taxon>Bacillati</taxon>
        <taxon>Actinomycetota</taxon>
        <taxon>Actinomycetes</taxon>
        <taxon>Mycobacteriales</taxon>
        <taxon>Mycobacteriaceae</taxon>
        <taxon>Mycobacterium</taxon>
    </lineage>
</organism>
<dbReference type="AlphaFoldDB" id="U5X2H5"/>
<dbReference type="KEGG" id="mkn:MKAN_22450"/>
<dbReference type="Proteomes" id="UP000017786">
    <property type="component" value="Chromosome"/>
</dbReference>
<protein>
    <submittedName>
        <fullName evidence="1">Uncharacterized protein</fullName>
    </submittedName>
</protein>
<dbReference type="EMBL" id="CP006835">
    <property type="protein sequence ID" value="AGZ54401.1"/>
    <property type="molecule type" value="Genomic_DNA"/>
</dbReference>